<evidence type="ECO:0000313" key="3">
    <source>
        <dbReference type="Proteomes" id="UP001056455"/>
    </source>
</evidence>
<feature type="transmembrane region" description="Helical" evidence="1">
    <location>
        <begin position="43"/>
        <end position="76"/>
    </location>
</feature>
<keyword evidence="3" id="KW-1185">Reference proteome</keyword>
<keyword evidence="1" id="KW-0812">Transmembrane</keyword>
<gene>
    <name evidence="2" type="ORF">NF556_15105</name>
</gene>
<name>A0ABY4YR07_9MICO</name>
<sequence length="179" mass="18819">MRDLIEDLKTLSPEQTVLRGLIVFSLLGFALVLVLAGESSVYALVVLVILGGVCVLNPHTVLPAAVMIYCLATWWAGVSEPLVPWATPAALCLLLLHTACALTAAAPAQARIPRQLFGQYAVRLAIVAGATVALSLVAWVHQSWGYGGGLIALTSGLFALGASLGVYYWAVTLKQDHVG</sequence>
<dbReference type="RefSeq" id="WP_252591790.1">
    <property type="nucleotide sequence ID" value="NZ_CP099489.1"/>
</dbReference>
<feature type="transmembrane region" description="Helical" evidence="1">
    <location>
        <begin position="146"/>
        <end position="170"/>
    </location>
</feature>
<evidence type="ECO:0000256" key="1">
    <source>
        <dbReference type="SAM" id="Phobius"/>
    </source>
</evidence>
<organism evidence="2 3">
    <name type="scientific">Ornithinimicrobium faecis</name>
    <dbReference type="NCBI Taxonomy" id="2934158"/>
    <lineage>
        <taxon>Bacteria</taxon>
        <taxon>Bacillati</taxon>
        <taxon>Actinomycetota</taxon>
        <taxon>Actinomycetes</taxon>
        <taxon>Micrococcales</taxon>
        <taxon>Ornithinimicrobiaceae</taxon>
        <taxon>Ornithinimicrobium</taxon>
    </lineage>
</organism>
<reference evidence="2" key="1">
    <citation type="submission" date="2022-06" db="EMBL/GenBank/DDBJ databases">
        <title>Ornithinimicrobium HY1793.</title>
        <authorList>
            <person name="Huang Y."/>
        </authorList>
    </citation>
    <scope>NUCLEOTIDE SEQUENCE</scope>
    <source>
        <strain evidence="2">HY1793</strain>
    </source>
</reference>
<evidence type="ECO:0000313" key="2">
    <source>
        <dbReference type="EMBL" id="USQ78945.1"/>
    </source>
</evidence>
<protein>
    <submittedName>
        <fullName evidence="2">Uncharacterized protein</fullName>
    </submittedName>
</protein>
<dbReference type="Proteomes" id="UP001056455">
    <property type="component" value="Chromosome"/>
</dbReference>
<feature type="transmembrane region" description="Helical" evidence="1">
    <location>
        <begin position="17"/>
        <end position="36"/>
    </location>
</feature>
<dbReference type="EMBL" id="CP099489">
    <property type="protein sequence ID" value="USQ78945.1"/>
    <property type="molecule type" value="Genomic_DNA"/>
</dbReference>
<keyword evidence="1" id="KW-1133">Transmembrane helix</keyword>
<accession>A0ABY4YR07</accession>
<feature type="transmembrane region" description="Helical" evidence="1">
    <location>
        <begin position="120"/>
        <end position="140"/>
    </location>
</feature>
<feature type="transmembrane region" description="Helical" evidence="1">
    <location>
        <begin position="82"/>
        <end position="108"/>
    </location>
</feature>
<proteinExistence type="predicted"/>
<keyword evidence="1" id="KW-0472">Membrane</keyword>